<dbReference type="SFLD" id="SFLDG01129">
    <property type="entry name" value="C1.5:_HAD__Beta-PGM__Phosphata"/>
    <property type="match status" value="1"/>
</dbReference>
<dbReference type="GO" id="GO:0005829">
    <property type="term" value="C:cytosol"/>
    <property type="evidence" value="ECO:0007669"/>
    <property type="project" value="TreeGrafter"/>
</dbReference>
<protein>
    <submittedName>
        <fullName evidence="1">Haloacid dehalogenase</fullName>
    </submittedName>
</protein>
<gene>
    <name evidence="1" type="ORF">CVS27_15920</name>
</gene>
<dbReference type="Proteomes" id="UP000237061">
    <property type="component" value="Unassembled WGS sequence"/>
</dbReference>
<organism evidence="1 2">
    <name type="scientific">Arthrobacter glacialis</name>
    <dbReference type="NCBI Taxonomy" id="1664"/>
    <lineage>
        <taxon>Bacteria</taxon>
        <taxon>Bacillati</taxon>
        <taxon>Actinomycetota</taxon>
        <taxon>Actinomycetes</taxon>
        <taxon>Micrococcales</taxon>
        <taxon>Micrococcaceae</taxon>
        <taxon>Arthrobacter</taxon>
    </lineage>
</organism>
<dbReference type="Pfam" id="PF13419">
    <property type="entry name" value="HAD_2"/>
    <property type="match status" value="1"/>
</dbReference>
<sequence>MDVNIAAPPVNRGKTATAVLFDLDGTLVDPAGGITQGIEYALRTMDLPSPGLDALNAMVGPKLADALVTFAGVPLDTVPAVIAAYRVWYGRQGMAMSVLYPGIKDLLTQLKAAGVPLAVATQKPEPLAKKLLALHEIDQLFTVIKGSHADETLMPGAPGYRAGKSEIIAAALTELSELGDLADGAGSAAVMVGDRHQDVRGAQDNGLDCIGVSWGFAADGELAAAGVTAVVHSADELAQELTQTFLEARDGAL</sequence>
<dbReference type="InterPro" id="IPR050155">
    <property type="entry name" value="HAD-like_hydrolase_sf"/>
</dbReference>
<dbReference type="SFLD" id="SFLDS00003">
    <property type="entry name" value="Haloacid_Dehalogenase"/>
    <property type="match status" value="1"/>
</dbReference>
<dbReference type="Gene3D" id="1.10.150.240">
    <property type="entry name" value="Putative phosphatase, domain 2"/>
    <property type="match status" value="1"/>
</dbReference>
<proteinExistence type="predicted"/>
<dbReference type="Gene3D" id="3.40.50.1000">
    <property type="entry name" value="HAD superfamily/HAD-like"/>
    <property type="match status" value="1"/>
</dbReference>
<dbReference type="InterPro" id="IPR041492">
    <property type="entry name" value="HAD_2"/>
</dbReference>
<dbReference type="InterPro" id="IPR036412">
    <property type="entry name" value="HAD-like_sf"/>
</dbReference>
<dbReference type="InterPro" id="IPR023214">
    <property type="entry name" value="HAD_sf"/>
</dbReference>
<keyword evidence="2" id="KW-1185">Reference proteome</keyword>
<comment type="caution">
    <text evidence="1">The sequence shown here is derived from an EMBL/GenBank/DDBJ whole genome shotgun (WGS) entry which is preliminary data.</text>
</comment>
<name>A0A2S3ZSZ6_ARTGL</name>
<evidence type="ECO:0000313" key="2">
    <source>
        <dbReference type="Proteomes" id="UP000237061"/>
    </source>
</evidence>
<accession>A0A2S3ZSZ6</accession>
<dbReference type="AlphaFoldDB" id="A0A2S3ZSZ6"/>
<dbReference type="SUPFAM" id="SSF56784">
    <property type="entry name" value="HAD-like"/>
    <property type="match status" value="1"/>
</dbReference>
<dbReference type="PANTHER" id="PTHR43434:SF20">
    <property type="entry name" value="5'-NUCLEOTIDASE"/>
    <property type="match status" value="1"/>
</dbReference>
<dbReference type="InterPro" id="IPR023198">
    <property type="entry name" value="PGP-like_dom2"/>
</dbReference>
<dbReference type="GO" id="GO:0004713">
    <property type="term" value="F:protein tyrosine kinase activity"/>
    <property type="evidence" value="ECO:0007669"/>
    <property type="project" value="TreeGrafter"/>
</dbReference>
<evidence type="ECO:0000313" key="1">
    <source>
        <dbReference type="EMBL" id="POH72375.1"/>
    </source>
</evidence>
<dbReference type="PANTHER" id="PTHR43434">
    <property type="entry name" value="PHOSPHOGLYCOLATE PHOSPHATASE"/>
    <property type="match status" value="1"/>
</dbReference>
<reference evidence="1 2" key="1">
    <citation type="submission" date="2018-01" db="EMBL/GenBank/DDBJ databases">
        <title>Arthrobacter sp. nov., from glaciers in China.</title>
        <authorList>
            <person name="Liu Q."/>
            <person name="Xin Y.-H."/>
        </authorList>
    </citation>
    <scope>NUCLEOTIDE SEQUENCE [LARGE SCALE GENOMIC DNA]</scope>
    <source>
        <strain evidence="1 2">HLT2-12-2</strain>
    </source>
</reference>
<dbReference type="EMBL" id="PPXC01000014">
    <property type="protein sequence ID" value="POH72375.1"/>
    <property type="molecule type" value="Genomic_DNA"/>
</dbReference>